<feature type="non-terminal residue" evidence="2">
    <location>
        <position position="1"/>
    </location>
</feature>
<comment type="caution">
    <text evidence="2">The sequence shown here is derived from an EMBL/GenBank/DDBJ whole genome shotgun (WGS) entry which is preliminary data.</text>
</comment>
<dbReference type="PANTHER" id="PTHR35918">
    <property type="entry name" value="OS06G0674800 PROTEIN"/>
    <property type="match status" value="1"/>
</dbReference>
<sequence>GGKWRCSDIEIQRLALRSMDAFIKCISSDNLRYPDIKGSVNGMIGVLQSILEMKNLSVLIFATDLALKISNILPSSVLQAHVVNLICPLAALLSSEQLKIATTCATSISVILSKMRPRQENQVWEILKETRAVFHVVCRITHFNVNSSPIECFVEMAHVLSEVLWRWPSCRFSVYNDSELLNTLDKIKLLPNDSVKVVVLQLYSSLALCCCGSEKLLENGEVVQMMVECMSSSTDSVRMEALKLAKIFALSQRGCRILMNTNRKPLVKAVIGAMENRTSPSEKLRKTVSTVTLDAYVLAARICSLDDYGMHFLKYGIVERAFDLFFHGCAEIHQGQGELSIDDLVIIVRKSYDSSALLCVRSYVWDILGALTACFSEIRGDESKLKTLIICS</sequence>
<feature type="non-terminal residue" evidence="2">
    <location>
        <position position="392"/>
    </location>
</feature>
<feature type="domain" description="At1g04390 ARM repeat" evidence="1">
    <location>
        <begin position="95"/>
        <end position="209"/>
    </location>
</feature>
<dbReference type="AlphaFoldDB" id="S8CXH4"/>
<accession>S8CXH4</accession>
<dbReference type="Proteomes" id="UP000015453">
    <property type="component" value="Unassembled WGS sequence"/>
</dbReference>
<dbReference type="OrthoDB" id="418748at2759"/>
<dbReference type="PANTHER" id="PTHR35918:SF1">
    <property type="entry name" value="BTB DOMAIN-CONTAINING PROTEIN"/>
    <property type="match status" value="1"/>
</dbReference>
<dbReference type="InterPro" id="IPR044953">
    <property type="entry name" value="At1g04390-like"/>
</dbReference>
<reference evidence="2 3" key="1">
    <citation type="journal article" date="2013" name="BMC Genomics">
        <title>The miniature genome of a carnivorous plant Genlisea aurea contains a low number of genes and short non-coding sequences.</title>
        <authorList>
            <person name="Leushkin E.V."/>
            <person name="Sutormin R.A."/>
            <person name="Nabieva E.R."/>
            <person name="Penin A.A."/>
            <person name="Kondrashov A.S."/>
            <person name="Logacheva M.D."/>
        </authorList>
    </citation>
    <scope>NUCLEOTIDE SEQUENCE [LARGE SCALE GENOMIC DNA]</scope>
</reference>
<organism evidence="2 3">
    <name type="scientific">Genlisea aurea</name>
    <dbReference type="NCBI Taxonomy" id="192259"/>
    <lineage>
        <taxon>Eukaryota</taxon>
        <taxon>Viridiplantae</taxon>
        <taxon>Streptophyta</taxon>
        <taxon>Embryophyta</taxon>
        <taxon>Tracheophyta</taxon>
        <taxon>Spermatophyta</taxon>
        <taxon>Magnoliopsida</taxon>
        <taxon>eudicotyledons</taxon>
        <taxon>Gunneridae</taxon>
        <taxon>Pentapetalae</taxon>
        <taxon>asterids</taxon>
        <taxon>lamiids</taxon>
        <taxon>Lamiales</taxon>
        <taxon>Lentibulariaceae</taxon>
        <taxon>Genlisea</taxon>
    </lineage>
</organism>
<evidence type="ECO:0000259" key="1">
    <source>
        <dbReference type="Pfam" id="PF26522"/>
    </source>
</evidence>
<evidence type="ECO:0000313" key="2">
    <source>
        <dbReference type="EMBL" id="EPS71665.1"/>
    </source>
</evidence>
<name>S8CXH4_9LAMI</name>
<dbReference type="Pfam" id="PF26522">
    <property type="entry name" value="ARM_6"/>
    <property type="match status" value="1"/>
</dbReference>
<evidence type="ECO:0000313" key="3">
    <source>
        <dbReference type="Proteomes" id="UP000015453"/>
    </source>
</evidence>
<proteinExistence type="predicted"/>
<dbReference type="EMBL" id="AUSU01001153">
    <property type="protein sequence ID" value="EPS71665.1"/>
    <property type="molecule type" value="Genomic_DNA"/>
</dbReference>
<protein>
    <recommendedName>
        <fullName evidence="1">At1g04390 ARM repeat domain-containing protein</fullName>
    </recommendedName>
</protein>
<dbReference type="Gene3D" id="1.25.10.10">
    <property type="entry name" value="Leucine-rich Repeat Variant"/>
    <property type="match status" value="1"/>
</dbReference>
<dbReference type="SUPFAM" id="SSF48371">
    <property type="entry name" value="ARM repeat"/>
    <property type="match status" value="1"/>
</dbReference>
<dbReference type="InterPro" id="IPR011989">
    <property type="entry name" value="ARM-like"/>
</dbReference>
<keyword evidence="3" id="KW-1185">Reference proteome</keyword>
<gene>
    <name evidence="2" type="ORF">M569_03095</name>
</gene>
<dbReference type="InterPro" id="IPR059007">
    <property type="entry name" value="ARM_At1g04390"/>
</dbReference>
<dbReference type="InterPro" id="IPR016024">
    <property type="entry name" value="ARM-type_fold"/>
</dbReference>